<dbReference type="InterPro" id="IPR036249">
    <property type="entry name" value="Thioredoxin-like_sf"/>
</dbReference>
<dbReference type="Gene3D" id="3.40.30.10">
    <property type="entry name" value="Glutaredoxin"/>
    <property type="match status" value="1"/>
</dbReference>
<dbReference type="EMBL" id="WWBZ02000062">
    <property type="protein sequence ID" value="KAF4302874.1"/>
    <property type="molecule type" value="Genomic_DNA"/>
</dbReference>
<dbReference type="SUPFAM" id="SSF52833">
    <property type="entry name" value="Thioredoxin-like"/>
    <property type="match status" value="1"/>
</dbReference>
<dbReference type="CDD" id="cd02947">
    <property type="entry name" value="TRX_family"/>
    <property type="match status" value="1"/>
</dbReference>
<evidence type="ECO:0000259" key="1">
    <source>
        <dbReference type="Pfam" id="PF00085"/>
    </source>
</evidence>
<dbReference type="AlphaFoldDB" id="A0A8H4MXQ2"/>
<accession>A0A8H4MXQ2</accession>
<dbReference type="Pfam" id="PF00085">
    <property type="entry name" value="Thioredoxin"/>
    <property type="match status" value="1"/>
</dbReference>
<sequence>MTISRPLTHSSRVLIRIATAAPHNARSFAHTARLSAAAPSKNRIYTTIRTPDELSNLNLISACTRRPLITLWTASWCPSCKIVYPLISSLITGGAGETAGGVGYAEVQVDAATIGDLPFTYRITSMPTLLAFDRGEAQFETRVTSVEQLKDARFVREWVEREAARRGEGGGGGGRNLMGKWFG</sequence>
<keyword evidence="3" id="KW-1185">Reference proteome</keyword>
<evidence type="ECO:0000313" key="3">
    <source>
        <dbReference type="Proteomes" id="UP000572817"/>
    </source>
</evidence>
<dbReference type="Proteomes" id="UP000572817">
    <property type="component" value="Unassembled WGS sequence"/>
</dbReference>
<dbReference type="OrthoDB" id="19690at2759"/>
<gene>
    <name evidence="2" type="ORF">GTA08_BOTSDO09431</name>
</gene>
<dbReference type="InterPro" id="IPR013766">
    <property type="entry name" value="Thioredoxin_domain"/>
</dbReference>
<organism evidence="2 3">
    <name type="scientific">Botryosphaeria dothidea</name>
    <dbReference type="NCBI Taxonomy" id="55169"/>
    <lineage>
        <taxon>Eukaryota</taxon>
        <taxon>Fungi</taxon>
        <taxon>Dikarya</taxon>
        <taxon>Ascomycota</taxon>
        <taxon>Pezizomycotina</taxon>
        <taxon>Dothideomycetes</taxon>
        <taxon>Dothideomycetes incertae sedis</taxon>
        <taxon>Botryosphaeriales</taxon>
        <taxon>Botryosphaeriaceae</taxon>
        <taxon>Botryosphaeria</taxon>
    </lineage>
</organism>
<evidence type="ECO:0000313" key="2">
    <source>
        <dbReference type="EMBL" id="KAF4302874.1"/>
    </source>
</evidence>
<proteinExistence type="predicted"/>
<protein>
    <submittedName>
        <fullName evidence="2">Thioredoxin-like protein</fullName>
    </submittedName>
</protein>
<feature type="domain" description="Thioredoxin" evidence="1">
    <location>
        <begin position="66"/>
        <end position="141"/>
    </location>
</feature>
<comment type="caution">
    <text evidence="2">The sequence shown here is derived from an EMBL/GenBank/DDBJ whole genome shotgun (WGS) entry which is preliminary data.</text>
</comment>
<reference evidence="2" key="1">
    <citation type="submission" date="2020-04" db="EMBL/GenBank/DDBJ databases">
        <title>Genome Assembly and Annotation of Botryosphaeria dothidea sdau 11-99, a Latent Pathogen of Apple Fruit Ring Rot in China.</title>
        <authorList>
            <person name="Yu C."/>
            <person name="Diao Y."/>
            <person name="Lu Q."/>
            <person name="Zhao J."/>
            <person name="Cui S."/>
            <person name="Peng C."/>
            <person name="He B."/>
            <person name="Liu H."/>
        </authorList>
    </citation>
    <scope>NUCLEOTIDE SEQUENCE [LARGE SCALE GENOMIC DNA]</scope>
    <source>
        <strain evidence="2">Sdau11-99</strain>
    </source>
</reference>
<name>A0A8H4MXQ2_9PEZI</name>